<reference evidence="10" key="2">
    <citation type="submission" date="2019-01" db="EMBL/GenBank/DDBJ databases">
        <title>Genome sequence of Desulfonema ishimotonii strain Tokyo 01.</title>
        <authorList>
            <person name="Fukui M."/>
        </authorList>
    </citation>
    <scope>NUCLEOTIDE SEQUENCE [LARGE SCALE GENOMIC DNA]</scope>
    <source>
        <strain evidence="10">Tokyo 01</strain>
    </source>
</reference>
<proteinExistence type="predicted"/>
<evidence type="ECO:0000256" key="4">
    <source>
        <dbReference type="ARBA" id="ARBA00022958"/>
    </source>
</evidence>
<dbReference type="SUPFAM" id="SSF51735">
    <property type="entry name" value="NAD(P)-binding Rossmann-fold domains"/>
    <property type="match status" value="1"/>
</dbReference>
<evidence type="ECO:0000256" key="5">
    <source>
        <dbReference type="ARBA" id="ARBA00023027"/>
    </source>
</evidence>
<keyword evidence="4" id="KW-0630">Potassium</keyword>
<evidence type="ECO:0000313" key="9">
    <source>
        <dbReference type="EMBL" id="GBC63861.1"/>
    </source>
</evidence>
<dbReference type="PROSITE" id="PS51202">
    <property type="entry name" value="RCK_C"/>
    <property type="match status" value="1"/>
</dbReference>
<dbReference type="AlphaFoldDB" id="A0A401G3V2"/>
<dbReference type="PROSITE" id="PS51201">
    <property type="entry name" value="RCK_N"/>
    <property type="match status" value="1"/>
</dbReference>
<dbReference type="InterPro" id="IPR050721">
    <property type="entry name" value="Trk_Ktr_HKT_K-transport"/>
</dbReference>
<dbReference type="Gene3D" id="3.40.50.12370">
    <property type="match status" value="1"/>
</dbReference>
<name>A0A401G3V2_9BACT</name>
<dbReference type="PANTHER" id="PTHR43833">
    <property type="entry name" value="POTASSIUM CHANNEL PROTEIN 2-RELATED-RELATED"/>
    <property type="match status" value="1"/>
</dbReference>
<feature type="domain" description="RCK C-terminal" evidence="8">
    <location>
        <begin position="135"/>
        <end position="215"/>
    </location>
</feature>
<dbReference type="InterPro" id="IPR036721">
    <property type="entry name" value="RCK_C_sf"/>
</dbReference>
<evidence type="ECO:0000256" key="6">
    <source>
        <dbReference type="ARBA" id="ARBA00023065"/>
    </source>
</evidence>
<keyword evidence="6" id="KW-0406">Ion transport</keyword>
<dbReference type="Gene3D" id="3.30.70.1450">
    <property type="entry name" value="Regulator of K+ conductance, C-terminal domain"/>
    <property type="match status" value="1"/>
</dbReference>
<dbReference type="EMBL" id="BEXT01000001">
    <property type="protein sequence ID" value="GBC63861.1"/>
    <property type="molecule type" value="Genomic_DNA"/>
</dbReference>
<dbReference type="Proteomes" id="UP000288096">
    <property type="component" value="Unassembled WGS sequence"/>
</dbReference>
<dbReference type="InterPro" id="IPR006036">
    <property type="entry name" value="K_uptake_TrkA"/>
</dbReference>
<dbReference type="InterPro" id="IPR036291">
    <property type="entry name" value="NAD(P)-bd_dom_sf"/>
</dbReference>
<sequence length="472" mass="52924">MKAIICGAGQYTLNLLGRLGERWHITLIDPSEQRLSDLLPKYQSIVRVLAGDASSPVLLEDAGLEAADYVLALTDNDKVNLAVAGFAREKGVPHILSLVHDFEMEEKFRELGVHTLLPGNMVGSTLYHYLQDPRIRVFSVAHGLGEMVEMEVTRDNWIAGTAIGVLDDPEWRLTGLFRNGELMHPIPDLTLQEGDRLILLGQRNFFRSVCSILACAHMPFPMKWGRGVLIVINGEDAEGVKQMLDESMYLLQNIRAGHVVILHHEESPDPAEHLASWTGRYDIRVHATEKSPVREIRRICQQENIGLVITRPFEKSFLRSLTRPETISLAHSLNCPILIIRHSHPYERILVPFNATPMSEVALETAIDLSEQLNATVDVAVVREPEFIHGNSPDTPPEDLFRRVREISHIHKVKIGEILREGNPVRELTDLAGEYHLMIVGSTSREKELLTPHVGELLTERTACSVLVIASE</sequence>
<dbReference type="PANTHER" id="PTHR43833:SF5">
    <property type="entry name" value="TRK SYSTEM POTASSIUM UPTAKE PROTEIN TRKA"/>
    <property type="match status" value="1"/>
</dbReference>
<dbReference type="CDD" id="cd00293">
    <property type="entry name" value="USP-like"/>
    <property type="match status" value="1"/>
</dbReference>
<evidence type="ECO:0000313" key="10">
    <source>
        <dbReference type="Proteomes" id="UP000288096"/>
    </source>
</evidence>
<accession>A0A401G3V2</accession>
<gene>
    <name evidence="9" type="ORF">DENIS_4860</name>
</gene>
<dbReference type="OrthoDB" id="9775180at2"/>
<feature type="domain" description="RCK N-terminal" evidence="7">
    <location>
        <begin position="1"/>
        <end position="117"/>
    </location>
</feature>
<keyword evidence="3" id="KW-0633">Potassium transport</keyword>
<dbReference type="Pfam" id="PF02080">
    <property type="entry name" value="TrkA_C"/>
    <property type="match status" value="1"/>
</dbReference>
<dbReference type="InterPro" id="IPR006016">
    <property type="entry name" value="UspA"/>
</dbReference>
<evidence type="ECO:0000259" key="8">
    <source>
        <dbReference type="PROSITE" id="PS51202"/>
    </source>
</evidence>
<evidence type="ECO:0000256" key="1">
    <source>
        <dbReference type="ARBA" id="ARBA00017378"/>
    </source>
</evidence>
<organism evidence="9 10">
    <name type="scientific">Desulfonema ishimotonii</name>
    <dbReference type="NCBI Taxonomy" id="45657"/>
    <lineage>
        <taxon>Bacteria</taxon>
        <taxon>Pseudomonadati</taxon>
        <taxon>Thermodesulfobacteriota</taxon>
        <taxon>Desulfobacteria</taxon>
        <taxon>Desulfobacterales</taxon>
        <taxon>Desulfococcaceae</taxon>
        <taxon>Desulfonema</taxon>
    </lineage>
</organism>
<dbReference type="SUPFAM" id="SSF116726">
    <property type="entry name" value="TrkA C-terminal domain-like"/>
    <property type="match status" value="1"/>
</dbReference>
<dbReference type="Pfam" id="PF02254">
    <property type="entry name" value="TrkA_N"/>
    <property type="match status" value="1"/>
</dbReference>
<dbReference type="PRINTS" id="PR00335">
    <property type="entry name" value="KUPTAKETRKA"/>
</dbReference>
<evidence type="ECO:0000259" key="7">
    <source>
        <dbReference type="PROSITE" id="PS51201"/>
    </source>
</evidence>
<protein>
    <recommendedName>
        <fullName evidence="1">Trk system potassium uptake protein TrkA</fullName>
    </recommendedName>
</protein>
<evidence type="ECO:0000256" key="3">
    <source>
        <dbReference type="ARBA" id="ARBA00022538"/>
    </source>
</evidence>
<reference evidence="10" key="1">
    <citation type="submission" date="2017-11" db="EMBL/GenBank/DDBJ databases">
        <authorList>
            <person name="Watanabe M."/>
            <person name="Kojima H."/>
        </authorList>
    </citation>
    <scope>NUCLEOTIDE SEQUENCE [LARGE SCALE GENOMIC DNA]</scope>
    <source>
        <strain evidence="10">Tokyo 01</strain>
    </source>
</reference>
<dbReference type="Pfam" id="PF00582">
    <property type="entry name" value="Usp"/>
    <property type="match status" value="1"/>
</dbReference>
<keyword evidence="2" id="KW-0813">Transport</keyword>
<dbReference type="InterPro" id="IPR003148">
    <property type="entry name" value="RCK_N"/>
</dbReference>
<dbReference type="SUPFAM" id="SSF52402">
    <property type="entry name" value="Adenine nucleotide alpha hydrolases-like"/>
    <property type="match status" value="2"/>
</dbReference>
<keyword evidence="10" id="KW-1185">Reference proteome</keyword>
<dbReference type="Gene3D" id="3.40.50.720">
    <property type="entry name" value="NAD(P)-binding Rossmann-like Domain"/>
    <property type="match status" value="1"/>
</dbReference>
<comment type="caution">
    <text evidence="9">The sequence shown here is derived from an EMBL/GenBank/DDBJ whole genome shotgun (WGS) entry which is preliminary data.</text>
</comment>
<keyword evidence="5" id="KW-0520">NAD</keyword>
<dbReference type="InterPro" id="IPR006037">
    <property type="entry name" value="RCK_C"/>
</dbReference>
<dbReference type="RefSeq" id="WP_124330892.1">
    <property type="nucleotide sequence ID" value="NZ_BEXT01000001.1"/>
</dbReference>
<evidence type="ECO:0000256" key="2">
    <source>
        <dbReference type="ARBA" id="ARBA00022448"/>
    </source>
</evidence>
<dbReference type="GO" id="GO:0005886">
    <property type="term" value="C:plasma membrane"/>
    <property type="evidence" value="ECO:0007669"/>
    <property type="project" value="InterPro"/>
</dbReference>
<dbReference type="GO" id="GO:0015079">
    <property type="term" value="F:potassium ion transmembrane transporter activity"/>
    <property type="evidence" value="ECO:0007669"/>
    <property type="project" value="InterPro"/>
</dbReference>